<gene>
    <name evidence="1" type="ORF">DTO96_102190</name>
</gene>
<sequence length="533" mass="58886">MADNKFTKPTKEMLGQEIASTGNDWSFFNKLSALPNPDPILRRIGKSAEVYNSIMADGHVTGDVRSIRGSFRSHSYRVLAGDESDSRAQDARELCEYWLEHIKPNSVAQDWLEVMWQQCSAIFTGYKVHEVVWNYREGKLLPVLVKDRANNRFRFDVNGDLLLIKPDNPQGVAVEPWQFVVSRHMATCDNPYGEALLSRCFWPWTFKTGGFKYFMQYCEKFGVPVPFGQYPQGASPKEIDAFEDSLAGFINNSYILAPDGSKLELLTPTGSGSTLPQESLINLCNREMSKALTSQAMTAELQNVGARAASETAAERQLSVNDADRDIAAGSMSEIFKWITLFNFGDSVAPPVLEFYKDSAASKERAETYKIAADMGLRPSRRAMLEELNIPDAVDDNDAILPSVSTSAPNITDKNAVQTQFNQSLNDDLTFSQADSKTIAAAKAELDLENAVIDAVDAQFEADVIQPFADMLDEFAAAGKTLAEFQESLGAFLGGVDTENVRVLTEQALILSALNEMVDHTEQLAADEVLNAK</sequence>
<evidence type="ECO:0000313" key="1">
    <source>
        <dbReference type="EMBL" id="AXF86436.1"/>
    </source>
</evidence>
<dbReference type="AlphaFoldDB" id="A0A345DDJ8"/>
<dbReference type="Proteomes" id="UP000252182">
    <property type="component" value="Chromosome"/>
</dbReference>
<organism evidence="1 2">
    <name type="scientific">Ephemeroptericola cinctiostellae</name>
    <dbReference type="NCBI Taxonomy" id="2268024"/>
    <lineage>
        <taxon>Bacteria</taxon>
        <taxon>Pseudomonadati</taxon>
        <taxon>Pseudomonadota</taxon>
        <taxon>Betaproteobacteria</taxon>
        <taxon>Burkholderiales</taxon>
        <taxon>Burkholderiaceae</taxon>
        <taxon>Ephemeroptericola</taxon>
    </lineage>
</organism>
<keyword evidence="2" id="KW-1185">Reference proteome</keyword>
<dbReference type="RefSeq" id="WP_114563511.1">
    <property type="nucleotide sequence ID" value="NZ_CP031124.1"/>
</dbReference>
<dbReference type="Pfam" id="PF06074">
    <property type="entry name" value="Portal_Mu"/>
    <property type="match status" value="1"/>
</dbReference>
<dbReference type="InterPro" id="IPR009279">
    <property type="entry name" value="Portal_Mu"/>
</dbReference>
<dbReference type="EMBL" id="CP031124">
    <property type="protein sequence ID" value="AXF86436.1"/>
    <property type="molecule type" value="Genomic_DNA"/>
</dbReference>
<evidence type="ECO:0008006" key="3">
    <source>
        <dbReference type="Google" id="ProtNLM"/>
    </source>
</evidence>
<accession>A0A345DDJ8</accession>
<reference evidence="2" key="1">
    <citation type="submission" date="2018-07" db="EMBL/GenBank/DDBJ databases">
        <authorList>
            <person name="Kim H."/>
        </authorList>
    </citation>
    <scope>NUCLEOTIDE SEQUENCE [LARGE SCALE GENOMIC DNA]</scope>
    <source>
        <strain evidence="2">F02</strain>
    </source>
</reference>
<evidence type="ECO:0000313" key="2">
    <source>
        <dbReference type="Proteomes" id="UP000252182"/>
    </source>
</evidence>
<protein>
    <recommendedName>
        <fullName evidence="3">Mu-like prophage FluMu protein gp29</fullName>
    </recommendedName>
</protein>
<name>A0A345DDJ8_9BURK</name>
<dbReference type="OrthoDB" id="9802690at2"/>
<dbReference type="KEGG" id="hyf:DTO96_102190"/>
<proteinExistence type="predicted"/>